<accession>A0A8T2VG16</accession>
<dbReference type="Pfam" id="PF00582">
    <property type="entry name" value="Usp"/>
    <property type="match status" value="1"/>
</dbReference>
<dbReference type="PANTHER" id="PTHR31966:SF18">
    <property type="entry name" value="UNIVERSAL STRESS PROTEIN PHOS32"/>
    <property type="match status" value="1"/>
</dbReference>
<evidence type="ECO:0000313" key="3">
    <source>
        <dbReference type="Proteomes" id="UP000825935"/>
    </source>
</evidence>
<gene>
    <name evidence="2" type="ORF">KP509_02G099100</name>
</gene>
<organism evidence="2 3">
    <name type="scientific">Ceratopteris richardii</name>
    <name type="common">Triangle waterfern</name>
    <dbReference type="NCBI Taxonomy" id="49495"/>
    <lineage>
        <taxon>Eukaryota</taxon>
        <taxon>Viridiplantae</taxon>
        <taxon>Streptophyta</taxon>
        <taxon>Embryophyta</taxon>
        <taxon>Tracheophyta</taxon>
        <taxon>Polypodiopsida</taxon>
        <taxon>Polypodiidae</taxon>
        <taxon>Polypodiales</taxon>
        <taxon>Pteridineae</taxon>
        <taxon>Pteridaceae</taxon>
        <taxon>Parkerioideae</taxon>
        <taxon>Ceratopteris</taxon>
    </lineage>
</organism>
<dbReference type="InterPro" id="IPR044162">
    <property type="entry name" value="PHOS32/34"/>
</dbReference>
<dbReference type="InterPro" id="IPR014729">
    <property type="entry name" value="Rossmann-like_a/b/a_fold"/>
</dbReference>
<proteinExistence type="predicted"/>
<dbReference type="PANTHER" id="PTHR31966">
    <property type="entry name" value="OS01G0783500 PROTEIN"/>
    <property type="match status" value="1"/>
</dbReference>
<keyword evidence="3" id="KW-1185">Reference proteome</keyword>
<dbReference type="EMBL" id="CM035407">
    <property type="protein sequence ID" value="KAH7444944.1"/>
    <property type="molecule type" value="Genomic_DNA"/>
</dbReference>
<dbReference type="Gene3D" id="3.40.50.620">
    <property type="entry name" value="HUPs"/>
    <property type="match status" value="1"/>
</dbReference>
<name>A0A8T2VG16_CERRI</name>
<dbReference type="CDD" id="cd23659">
    <property type="entry name" value="USP_At3g01520-like"/>
    <property type="match status" value="1"/>
</dbReference>
<reference evidence="2" key="1">
    <citation type="submission" date="2021-08" db="EMBL/GenBank/DDBJ databases">
        <title>WGS assembly of Ceratopteris richardii.</title>
        <authorList>
            <person name="Marchant D.B."/>
            <person name="Chen G."/>
            <person name="Jenkins J."/>
            <person name="Shu S."/>
            <person name="Leebens-Mack J."/>
            <person name="Grimwood J."/>
            <person name="Schmutz J."/>
            <person name="Soltis P."/>
            <person name="Soltis D."/>
            <person name="Chen Z.-H."/>
        </authorList>
    </citation>
    <scope>NUCLEOTIDE SEQUENCE</scope>
    <source>
        <strain evidence="2">Whitten #5841</strain>
        <tissue evidence="2">Leaf</tissue>
    </source>
</reference>
<evidence type="ECO:0000313" key="2">
    <source>
        <dbReference type="EMBL" id="KAH7444944.1"/>
    </source>
</evidence>
<dbReference type="InterPro" id="IPR006016">
    <property type="entry name" value="UspA"/>
</dbReference>
<dbReference type="Proteomes" id="UP000825935">
    <property type="component" value="Chromosome 2"/>
</dbReference>
<sequence>MPQRPVSEKRKVGIAVDFDEESMDTIKWTVSNYVSQEDAVILLYVQPTDGLYGADWGDLVKSVDITSKQQQNVQDVFSMLSSSNLVRPLLDAKIPYIVHAVRDCDRKERICLEAERLRLNALVMGIGCSGARRGTCPDEVSEYCMSHCECPVVIVHRDSVTDAAGKMQNKVATLHLDSRI</sequence>
<dbReference type="OrthoDB" id="843225at2759"/>
<protein>
    <recommendedName>
        <fullName evidence="1">UspA domain-containing protein</fullName>
    </recommendedName>
</protein>
<dbReference type="EMBL" id="CM035407">
    <property type="protein sequence ID" value="KAH7444945.1"/>
    <property type="molecule type" value="Genomic_DNA"/>
</dbReference>
<feature type="domain" description="UspA" evidence="1">
    <location>
        <begin position="10"/>
        <end position="156"/>
    </location>
</feature>
<dbReference type="AlphaFoldDB" id="A0A8T2VG16"/>
<dbReference type="SUPFAM" id="SSF52402">
    <property type="entry name" value="Adenine nucleotide alpha hydrolases-like"/>
    <property type="match status" value="1"/>
</dbReference>
<comment type="caution">
    <text evidence="2">The sequence shown here is derived from an EMBL/GenBank/DDBJ whole genome shotgun (WGS) entry which is preliminary data.</text>
</comment>
<evidence type="ECO:0000259" key="1">
    <source>
        <dbReference type="Pfam" id="PF00582"/>
    </source>
</evidence>